<keyword evidence="2" id="KW-1185">Reference proteome</keyword>
<organism evidence="1 2">
    <name type="scientific">Sphingobacterium zeae</name>
    <dbReference type="NCBI Taxonomy" id="1776859"/>
    <lineage>
        <taxon>Bacteria</taxon>
        <taxon>Pseudomonadati</taxon>
        <taxon>Bacteroidota</taxon>
        <taxon>Sphingobacteriia</taxon>
        <taxon>Sphingobacteriales</taxon>
        <taxon>Sphingobacteriaceae</taxon>
        <taxon>Sphingobacterium</taxon>
    </lineage>
</organism>
<dbReference type="EMBL" id="JAUTBA010000001">
    <property type="protein sequence ID" value="MDQ1150938.1"/>
    <property type="molecule type" value="Genomic_DNA"/>
</dbReference>
<name>A0ABU0U7J9_9SPHI</name>
<reference evidence="1 2" key="1">
    <citation type="submission" date="2023-07" db="EMBL/GenBank/DDBJ databases">
        <title>Functional and genomic diversity of the sorghum phyllosphere microbiome.</title>
        <authorList>
            <person name="Shade A."/>
        </authorList>
    </citation>
    <scope>NUCLEOTIDE SEQUENCE [LARGE SCALE GENOMIC DNA]</scope>
    <source>
        <strain evidence="1 2">SORGH_AS_0892</strain>
    </source>
</reference>
<proteinExistence type="predicted"/>
<sequence>MCFLRKRTTKNIDGMGNEADELKNPFDEKIASVAISV</sequence>
<comment type="caution">
    <text evidence="1">The sequence shown here is derived from an EMBL/GenBank/DDBJ whole genome shotgun (WGS) entry which is preliminary data.</text>
</comment>
<evidence type="ECO:0000313" key="2">
    <source>
        <dbReference type="Proteomes" id="UP001244640"/>
    </source>
</evidence>
<protein>
    <submittedName>
        <fullName evidence="1">Uncharacterized protein</fullName>
    </submittedName>
</protein>
<accession>A0ABU0U7J9</accession>
<evidence type="ECO:0000313" key="1">
    <source>
        <dbReference type="EMBL" id="MDQ1150938.1"/>
    </source>
</evidence>
<gene>
    <name evidence="1" type="ORF">QE382_002922</name>
</gene>
<dbReference type="Proteomes" id="UP001244640">
    <property type="component" value="Unassembled WGS sequence"/>
</dbReference>